<protein>
    <submittedName>
        <fullName evidence="2">Thiosulfate sulfurtransferase</fullName>
    </submittedName>
</protein>
<dbReference type="OrthoDB" id="9789585at2"/>
<evidence type="ECO:0000313" key="2">
    <source>
        <dbReference type="EMBL" id="TWH76721.1"/>
    </source>
</evidence>
<dbReference type="EMBL" id="VLKG01000002">
    <property type="protein sequence ID" value="TWH76721.1"/>
    <property type="molecule type" value="Genomic_DNA"/>
</dbReference>
<reference evidence="2 3" key="1">
    <citation type="submission" date="2019-07" db="EMBL/GenBank/DDBJ databases">
        <title>Genomic Encyclopedia of Type Strains, Phase I: the one thousand microbial genomes (KMG-I) project.</title>
        <authorList>
            <person name="Kyrpides N."/>
        </authorList>
    </citation>
    <scope>NUCLEOTIDE SEQUENCE [LARGE SCALE GENOMIC DNA]</scope>
    <source>
        <strain evidence="2 3">DSM 375</strain>
    </source>
</reference>
<dbReference type="PANTHER" id="PTHR45431">
    <property type="entry name" value="RHODANESE-LIKE DOMAIN-CONTAINING PROTEIN 15, CHLOROPLASTIC"/>
    <property type="match status" value="1"/>
</dbReference>
<dbReference type="GO" id="GO:0016740">
    <property type="term" value="F:transferase activity"/>
    <property type="evidence" value="ECO:0007669"/>
    <property type="project" value="UniProtKB-KW"/>
</dbReference>
<dbReference type="CDD" id="cd01522">
    <property type="entry name" value="RHOD_1"/>
    <property type="match status" value="1"/>
</dbReference>
<dbReference type="Pfam" id="PF00581">
    <property type="entry name" value="Rhodanese"/>
    <property type="match status" value="1"/>
</dbReference>
<dbReference type="SMART" id="SM00450">
    <property type="entry name" value="RHOD"/>
    <property type="match status" value="1"/>
</dbReference>
<sequence length="174" mass="19477">MPAVAQATTAVIQDVRRPTDLRGVLETDPKILLDRAYARGRAQGLNYAGSLYPPEAWKLVQSGLAVLLDVRTLEELKFVGHVPDTQHLAWQTGPSMLKNPRFLREFKARFKPDQIIVLLCRSGKRSAAAAQAVSAAGYTQVFNVLEGFEGDLDLQQQRGEQGGWRHWELPWIQD</sequence>
<dbReference type="InterPro" id="IPR052367">
    <property type="entry name" value="Thiosulfate_ST/Rhodanese-like"/>
</dbReference>
<dbReference type="AlphaFoldDB" id="A0A562J099"/>
<dbReference type="InterPro" id="IPR001763">
    <property type="entry name" value="Rhodanese-like_dom"/>
</dbReference>
<dbReference type="PANTHER" id="PTHR45431:SF3">
    <property type="entry name" value="RHODANESE-LIKE DOMAIN-CONTAINING PROTEIN 15, CHLOROPLASTIC"/>
    <property type="match status" value="1"/>
</dbReference>
<keyword evidence="2" id="KW-0808">Transferase</keyword>
<evidence type="ECO:0000259" key="1">
    <source>
        <dbReference type="PROSITE" id="PS50206"/>
    </source>
</evidence>
<dbReference type="SUPFAM" id="SSF52821">
    <property type="entry name" value="Rhodanese/Cell cycle control phosphatase"/>
    <property type="match status" value="1"/>
</dbReference>
<dbReference type="RefSeq" id="WP_144570506.1">
    <property type="nucleotide sequence ID" value="NZ_VLKG01000002.1"/>
</dbReference>
<keyword evidence="3" id="KW-1185">Reference proteome</keyword>
<organism evidence="2 3">
    <name type="scientific">Azomonas agilis</name>
    <dbReference type="NCBI Taxonomy" id="116849"/>
    <lineage>
        <taxon>Bacteria</taxon>
        <taxon>Pseudomonadati</taxon>
        <taxon>Pseudomonadota</taxon>
        <taxon>Gammaproteobacteria</taxon>
        <taxon>Pseudomonadales</taxon>
        <taxon>Pseudomonadaceae</taxon>
        <taxon>Azomonas</taxon>
    </lineage>
</organism>
<proteinExistence type="predicted"/>
<comment type="caution">
    <text evidence="2">The sequence shown here is derived from an EMBL/GenBank/DDBJ whole genome shotgun (WGS) entry which is preliminary data.</text>
</comment>
<dbReference type="PROSITE" id="PS50206">
    <property type="entry name" value="RHODANESE_3"/>
    <property type="match status" value="1"/>
</dbReference>
<accession>A0A562J099</accession>
<dbReference type="Gene3D" id="3.40.250.10">
    <property type="entry name" value="Rhodanese-like domain"/>
    <property type="match status" value="1"/>
</dbReference>
<gene>
    <name evidence="2" type="ORF">LX59_00766</name>
</gene>
<dbReference type="Proteomes" id="UP000319627">
    <property type="component" value="Unassembled WGS sequence"/>
</dbReference>
<evidence type="ECO:0000313" key="3">
    <source>
        <dbReference type="Proteomes" id="UP000319627"/>
    </source>
</evidence>
<dbReference type="InterPro" id="IPR036873">
    <property type="entry name" value="Rhodanese-like_dom_sf"/>
</dbReference>
<feature type="domain" description="Rhodanese" evidence="1">
    <location>
        <begin position="61"/>
        <end position="160"/>
    </location>
</feature>
<name>A0A562J099_9GAMM</name>